<gene>
    <name evidence="2" type="ORF">CYNAS_LOCUS15311</name>
</gene>
<evidence type="ECO:0000256" key="1">
    <source>
        <dbReference type="SAM" id="Phobius"/>
    </source>
</evidence>
<dbReference type="AlphaFoldDB" id="A0AA36H3G0"/>
<dbReference type="EMBL" id="CATQJL010000305">
    <property type="protein sequence ID" value="CAJ0603328.1"/>
    <property type="molecule type" value="Genomic_DNA"/>
</dbReference>
<accession>A0AA36H3G0</accession>
<protein>
    <submittedName>
        <fullName evidence="2">Uncharacterized protein</fullName>
    </submittedName>
</protein>
<evidence type="ECO:0000313" key="2">
    <source>
        <dbReference type="EMBL" id="CAJ0603328.1"/>
    </source>
</evidence>
<keyword evidence="1" id="KW-1133">Transmembrane helix</keyword>
<dbReference type="Proteomes" id="UP001176961">
    <property type="component" value="Unassembled WGS sequence"/>
</dbReference>
<sequence>MSLSRLRYFDSGYYRATLGRSYYIDDVYDNENPCHMLEEAKRTNRNRVTFRLEAGTDDHHQKCMRYSLMFFFISLGLIAAYLTWVAMTSNFNFSFFDAVVLAVLIISILGATATYYKNAYLLGLTCAILTCTATFFVTFLVLATYLYTANEKKFRELVPVAHNLFGEDTATSTQFSKDYMAVVAFCIVHAMAFFIMAFLCWRIRVQTV</sequence>
<proteinExistence type="predicted"/>
<comment type="caution">
    <text evidence="2">The sequence shown here is derived from an EMBL/GenBank/DDBJ whole genome shotgun (WGS) entry which is preliminary data.</text>
</comment>
<reference evidence="2" key="1">
    <citation type="submission" date="2023-07" db="EMBL/GenBank/DDBJ databases">
        <authorList>
            <consortium name="CYATHOMIX"/>
        </authorList>
    </citation>
    <scope>NUCLEOTIDE SEQUENCE</scope>
    <source>
        <strain evidence="2">N/A</strain>
    </source>
</reference>
<organism evidence="2 3">
    <name type="scientific">Cylicocyclus nassatus</name>
    <name type="common">Nematode worm</name>
    <dbReference type="NCBI Taxonomy" id="53992"/>
    <lineage>
        <taxon>Eukaryota</taxon>
        <taxon>Metazoa</taxon>
        <taxon>Ecdysozoa</taxon>
        <taxon>Nematoda</taxon>
        <taxon>Chromadorea</taxon>
        <taxon>Rhabditida</taxon>
        <taxon>Rhabditina</taxon>
        <taxon>Rhabditomorpha</taxon>
        <taxon>Strongyloidea</taxon>
        <taxon>Strongylidae</taxon>
        <taxon>Cylicocyclus</taxon>
    </lineage>
</organism>
<name>A0AA36H3G0_CYLNA</name>
<feature type="transmembrane region" description="Helical" evidence="1">
    <location>
        <begin position="179"/>
        <end position="201"/>
    </location>
</feature>
<feature type="transmembrane region" description="Helical" evidence="1">
    <location>
        <begin position="68"/>
        <end position="87"/>
    </location>
</feature>
<keyword evidence="1" id="KW-0472">Membrane</keyword>
<feature type="transmembrane region" description="Helical" evidence="1">
    <location>
        <begin position="93"/>
        <end position="113"/>
    </location>
</feature>
<keyword evidence="3" id="KW-1185">Reference proteome</keyword>
<evidence type="ECO:0000313" key="3">
    <source>
        <dbReference type="Proteomes" id="UP001176961"/>
    </source>
</evidence>
<feature type="transmembrane region" description="Helical" evidence="1">
    <location>
        <begin position="120"/>
        <end position="147"/>
    </location>
</feature>
<keyword evidence="1" id="KW-0812">Transmembrane</keyword>